<sequence>MEKRSECNDTPCVAQKIKRLLSDFRLIAPKSPKGYFGHPVYSTSKSPLGDLGASRQRWYVSVLPILLSLTGYQTTAQQTDKFLDGLLKKSPELFGRVLANPAKYDVQIIYTQINRDEKNRPLFKSYRYRLDKDRYFYPASTVKLPAVLLALEKINQLSKKQPGLSIYTPLLTDSLAGIQSAVSADPTAENGLPSVAHYARKILMVSDNDAFNRLYEFVGPCEMNERLRDKGYRDLRIVHRLSIPLTPEQNRQTNAIRLVNSDAVLYQQPVQVCDKIFRPEKPIRRGVGYLKGGTLVKEPFDFTEKNYFSLEDQQEMLKAVLFPDDVPVRKRFDLTSDDYRFLYRYLSQLPRESKFPKYDSTYYDSFCKFLVFGDAKSQIPPSVRIFNKVGDAYGYLIDNAYIVDFDKGVEFLLSAVIYCNEDGIFNDDAYDYQTVGYPFMANLGRILFDYEVERKRLNPPDLSRFRVNYDQ</sequence>
<dbReference type="SUPFAM" id="SSF56601">
    <property type="entry name" value="beta-lactamase/transpeptidase-like"/>
    <property type="match status" value="1"/>
</dbReference>
<dbReference type="InterPro" id="IPR045155">
    <property type="entry name" value="Beta-lactam_cat"/>
</dbReference>
<proteinExistence type="predicted"/>
<keyword evidence="3" id="KW-1185">Reference proteome</keyword>
<accession>A0A5N1J669</accession>
<dbReference type="GO" id="GO:0008800">
    <property type="term" value="F:beta-lactamase activity"/>
    <property type="evidence" value="ECO:0007669"/>
    <property type="project" value="InterPro"/>
</dbReference>
<organism evidence="2 3">
    <name type="scientific">Larkinella humicola</name>
    <dbReference type="NCBI Taxonomy" id="2607654"/>
    <lineage>
        <taxon>Bacteria</taxon>
        <taxon>Pseudomonadati</taxon>
        <taxon>Bacteroidota</taxon>
        <taxon>Cytophagia</taxon>
        <taxon>Cytophagales</taxon>
        <taxon>Spirosomataceae</taxon>
        <taxon>Larkinella</taxon>
    </lineage>
</organism>
<gene>
    <name evidence="2" type="ORF">F0P93_27925</name>
</gene>
<dbReference type="Gene3D" id="3.40.710.10">
    <property type="entry name" value="DD-peptidase/beta-lactamase superfamily"/>
    <property type="match status" value="1"/>
</dbReference>
<dbReference type="GO" id="GO:0030655">
    <property type="term" value="P:beta-lactam antibiotic catabolic process"/>
    <property type="evidence" value="ECO:0007669"/>
    <property type="project" value="InterPro"/>
</dbReference>
<feature type="domain" description="Beta-lactamase class A catalytic" evidence="1">
    <location>
        <begin position="129"/>
        <end position="412"/>
    </location>
</feature>
<evidence type="ECO:0000313" key="2">
    <source>
        <dbReference type="EMBL" id="KAA9346414.1"/>
    </source>
</evidence>
<keyword evidence="2" id="KW-0378">Hydrolase</keyword>
<dbReference type="Pfam" id="PF13354">
    <property type="entry name" value="Beta-lactamase2"/>
    <property type="match status" value="1"/>
</dbReference>
<reference evidence="2 3" key="1">
    <citation type="submission" date="2019-09" db="EMBL/GenBank/DDBJ databases">
        <title>Genome Sequence of Larkinella sp MA1.</title>
        <authorList>
            <person name="Srinivasan S."/>
        </authorList>
    </citation>
    <scope>NUCLEOTIDE SEQUENCE [LARGE SCALE GENOMIC DNA]</scope>
    <source>
        <strain evidence="2 3">MA1</strain>
    </source>
</reference>
<dbReference type="Proteomes" id="UP000326344">
    <property type="component" value="Unassembled WGS sequence"/>
</dbReference>
<evidence type="ECO:0000259" key="1">
    <source>
        <dbReference type="Pfam" id="PF13354"/>
    </source>
</evidence>
<evidence type="ECO:0000313" key="3">
    <source>
        <dbReference type="Proteomes" id="UP000326344"/>
    </source>
</evidence>
<dbReference type="EMBL" id="VTWS01000010">
    <property type="protein sequence ID" value="KAA9346414.1"/>
    <property type="molecule type" value="Genomic_DNA"/>
</dbReference>
<protein>
    <submittedName>
        <fullName evidence="2">Serine hydrolase</fullName>
    </submittedName>
</protein>
<name>A0A5N1J669_9BACT</name>
<comment type="caution">
    <text evidence="2">The sequence shown here is derived from an EMBL/GenBank/DDBJ whole genome shotgun (WGS) entry which is preliminary data.</text>
</comment>
<dbReference type="InterPro" id="IPR012338">
    <property type="entry name" value="Beta-lactam/transpept-like"/>
</dbReference>
<dbReference type="AlphaFoldDB" id="A0A5N1J669"/>